<reference evidence="2 3" key="1">
    <citation type="journal article" date="2019" name="Int. J. Syst. Evol. Microbiol.">
        <title>Rufibacter sediminis sp. nov., isolated from freshwater lake sediment.</title>
        <authorList>
            <person name="Qu J.H."/>
            <person name="Zhang L.J."/>
            <person name="Fu Y.H."/>
            <person name="Li H.F."/>
        </authorList>
    </citation>
    <scope>NUCLEOTIDE SEQUENCE [LARGE SCALE GENOMIC DNA]</scope>
    <source>
        <strain evidence="2 3">H-1</strain>
    </source>
</reference>
<dbReference type="PANTHER" id="PTHR35337">
    <property type="entry name" value="SLR1478 PROTEIN"/>
    <property type="match status" value="1"/>
</dbReference>
<sequence>MREAAFIKQNLAKWKRYATEPTANPDELADRFIELTDDLSFARTFYPDSDNTDYLNSLTGKVHQTIYRNKKEKSNRFVLFWKQELPLLFRRYHRQLFYAFLIFAASVFIGAVSAAYDDTFVRLILGDQYVNQTIENIRKGDPMAVYKKTGETSMFLFITYNNIKVAFTAFVMGALFSVGTFWILLQNGIMLGAFQFFFYKKGLLLTSMLTIWIHGTLEISAIIIAGCAGFVLGNSLLFPKTFSRMESFRRGAKDGLKIVVGLVPIFIMAGFLEGFVTRHTQMPLFASLLIIGGSAALIVFYFLLYPYWLQARLSDERSVD</sequence>
<accession>A0ABR6VUU1</accession>
<dbReference type="PANTHER" id="PTHR35337:SF1">
    <property type="entry name" value="SLR1478 PROTEIN"/>
    <property type="match status" value="1"/>
</dbReference>
<gene>
    <name evidence="2" type="ORF">H7U12_14745</name>
</gene>
<feature type="transmembrane region" description="Helical" evidence="1">
    <location>
        <begin position="258"/>
        <end position="276"/>
    </location>
</feature>
<evidence type="ECO:0000256" key="1">
    <source>
        <dbReference type="SAM" id="Phobius"/>
    </source>
</evidence>
<keyword evidence="1" id="KW-0472">Membrane</keyword>
<feature type="transmembrane region" description="Helical" evidence="1">
    <location>
        <begin position="197"/>
        <end position="213"/>
    </location>
</feature>
<feature type="transmembrane region" description="Helical" evidence="1">
    <location>
        <begin position="219"/>
        <end position="238"/>
    </location>
</feature>
<dbReference type="RefSeq" id="WP_186639331.1">
    <property type="nucleotide sequence ID" value="NZ_JACOAF010000033.1"/>
</dbReference>
<keyword evidence="1" id="KW-1133">Transmembrane helix</keyword>
<evidence type="ECO:0000313" key="2">
    <source>
        <dbReference type="EMBL" id="MBC3540949.1"/>
    </source>
</evidence>
<feature type="transmembrane region" description="Helical" evidence="1">
    <location>
        <begin position="165"/>
        <end position="185"/>
    </location>
</feature>
<dbReference type="EMBL" id="JACOAF010000033">
    <property type="protein sequence ID" value="MBC3540949.1"/>
    <property type="molecule type" value="Genomic_DNA"/>
</dbReference>
<protein>
    <submittedName>
        <fullName evidence="2">Stage II sporulation protein M</fullName>
    </submittedName>
</protein>
<name>A0ABR6VUU1_9BACT</name>
<organism evidence="2 3">
    <name type="scientific">Rufibacter sediminis</name>
    <dbReference type="NCBI Taxonomy" id="2762756"/>
    <lineage>
        <taxon>Bacteria</taxon>
        <taxon>Pseudomonadati</taxon>
        <taxon>Bacteroidota</taxon>
        <taxon>Cytophagia</taxon>
        <taxon>Cytophagales</taxon>
        <taxon>Hymenobacteraceae</taxon>
        <taxon>Rufibacter</taxon>
    </lineage>
</organism>
<feature type="transmembrane region" description="Helical" evidence="1">
    <location>
        <begin position="282"/>
        <end position="304"/>
    </location>
</feature>
<keyword evidence="3" id="KW-1185">Reference proteome</keyword>
<keyword evidence="1" id="KW-0812">Transmembrane</keyword>
<dbReference type="Pfam" id="PF01944">
    <property type="entry name" value="SpoIIM"/>
    <property type="match status" value="1"/>
</dbReference>
<proteinExistence type="predicted"/>
<dbReference type="Proteomes" id="UP000659698">
    <property type="component" value="Unassembled WGS sequence"/>
</dbReference>
<feature type="transmembrane region" description="Helical" evidence="1">
    <location>
        <begin position="96"/>
        <end position="116"/>
    </location>
</feature>
<dbReference type="InterPro" id="IPR002798">
    <property type="entry name" value="SpoIIM-like"/>
</dbReference>
<comment type="caution">
    <text evidence="2">The sequence shown here is derived from an EMBL/GenBank/DDBJ whole genome shotgun (WGS) entry which is preliminary data.</text>
</comment>
<evidence type="ECO:0000313" key="3">
    <source>
        <dbReference type="Proteomes" id="UP000659698"/>
    </source>
</evidence>